<gene>
    <name evidence="2" type="ORF">RH061_02695</name>
</gene>
<keyword evidence="3" id="KW-1185">Reference proteome</keyword>
<dbReference type="RefSeq" id="WP_311073752.1">
    <property type="nucleotide sequence ID" value="NZ_CP134494.1"/>
</dbReference>
<dbReference type="SUPFAM" id="SSF159941">
    <property type="entry name" value="MM3350-like"/>
    <property type="match status" value="1"/>
</dbReference>
<name>A0ABY9VKN6_9BACI</name>
<dbReference type="InterPro" id="IPR024047">
    <property type="entry name" value="MM3350-like_sf"/>
</dbReference>
<dbReference type="InterPro" id="IPR012912">
    <property type="entry name" value="Plasmid_pRiA4b_Orf3-like"/>
</dbReference>
<proteinExistence type="predicted"/>
<sequence length="251" mass="29456">MNKQELLKDYLLNIRSLDSFKNLSPSVQKELDQQLRKIESMLPELDGEPERKTWKRIGRASKKTDTYQLKVSLKGARPPIWRRILVPANIKFHKLHEVIQAAMGWDNDHLYSFEIDNVLIEVPESEDEFGFFLPSFREKADSKKEQLNKWITGLKFKFTYTYDFGDNWEHTILVEKIEESPQKLEHPVCLTGKRACPPENCGGISKYQSLVTKDGQSHPECEEDFFKFNDDFDPEEFDLKEVNARLKTIRL</sequence>
<protein>
    <submittedName>
        <fullName evidence="2">Plasmid pRiA4b ORF-3 family protein</fullName>
    </submittedName>
</protein>
<dbReference type="Proteomes" id="UP001303324">
    <property type="component" value="Chromosome"/>
</dbReference>
<accession>A0ABY9VKN6</accession>
<reference evidence="2 3" key="1">
    <citation type="submission" date="2023-09" db="EMBL/GenBank/DDBJ databases">
        <title>Microbial mechanism of fulvic acid promoting antimony reduction mineralization in rice fields.</title>
        <authorList>
            <person name="Chen G."/>
            <person name="Lan J."/>
        </authorList>
    </citation>
    <scope>NUCLEOTIDE SEQUENCE [LARGE SCALE GENOMIC DNA]</scope>
    <source>
        <strain evidence="2 3">PS1</strain>
    </source>
</reference>
<dbReference type="Pfam" id="PF07929">
    <property type="entry name" value="PRiA4_ORF3"/>
    <property type="match status" value="1"/>
</dbReference>
<organism evidence="2 3">
    <name type="scientific">Mesobacillus jeotgali</name>
    <dbReference type="NCBI Taxonomy" id="129985"/>
    <lineage>
        <taxon>Bacteria</taxon>
        <taxon>Bacillati</taxon>
        <taxon>Bacillota</taxon>
        <taxon>Bacilli</taxon>
        <taxon>Bacillales</taxon>
        <taxon>Bacillaceae</taxon>
        <taxon>Mesobacillus</taxon>
    </lineage>
</organism>
<dbReference type="EMBL" id="CP134494">
    <property type="protein sequence ID" value="WNF23437.1"/>
    <property type="molecule type" value="Genomic_DNA"/>
</dbReference>
<dbReference type="PANTHER" id="PTHR41878:SF1">
    <property type="entry name" value="TNPR PROTEIN"/>
    <property type="match status" value="1"/>
</dbReference>
<dbReference type="PANTHER" id="PTHR41878">
    <property type="entry name" value="LEXA REPRESSOR-RELATED"/>
    <property type="match status" value="1"/>
</dbReference>
<feature type="domain" description="Plasmid pRiA4b Orf3-like" evidence="1">
    <location>
        <begin position="66"/>
        <end position="241"/>
    </location>
</feature>
<dbReference type="Gene3D" id="3.10.290.30">
    <property type="entry name" value="MM3350-like"/>
    <property type="match status" value="1"/>
</dbReference>
<evidence type="ECO:0000313" key="3">
    <source>
        <dbReference type="Proteomes" id="UP001303324"/>
    </source>
</evidence>
<evidence type="ECO:0000259" key="1">
    <source>
        <dbReference type="Pfam" id="PF07929"/>
    </source>
</evidence>
<evidence type="ECO:0000313" key="2">
    <source>
        <dbReference type="EMBL" id="WNF23437.1"/>
    </source>
</evidence>